<evidence type="ECO:0000313" key="3">
    <source>
        <dbReference type="Proteomes" id="UP000720189"/>
    </source>
</evidence>
<name>A0A9P9HPU8_FUSRE</name>
<keyword evidence="3" id="KW-1185">Reference proteome</keyword>
<comment type="caution">
    <text evidence="2">The sequence shown here is derived from an EMBL/GenBank/DDBJ whole genome shotgun (WGS) entry which is preliminary data.</text>
</comment>
<feature type="compositionally biased region" description="Basic and acidic residues" evidence="1">
    <location>
        <begin position="262"/>
        <end position="271"/>
    </location>
</feature>
<feature type="region of interest" description="Disordered" evidence="1">
    <location>
        <begin position="249"/>
        <end position="274"/>
    </location>
</feature>
<proteinExistence type="predicted"/>
<feature type="region of interest" description="Disordered" evidence="1">
    <location>
        <begin position="288"/>
        <end position="313"/>
    </location>
</feature>
<evidence type="ECO:0000256" key="1">
    <source>
        <dbReference type="SAM" id="MobiDB-lite"/>
    </source>
</evidence>
<organism evidence="2 3">
    <name type="scientific">Fusarium redolens</name>
    <dbReference type="NCBI Taxonomy" id="48865"/>
    <lineage>
        <taxon>Eukaryota</taxon>
        <taxon>Fungi</taxon>
        <taxon>Dikarya</taxon>
        <taxon>Ascomycota</taxon>
        <taxon>Pezizomycotina</taxon>
        <taxon>Sordariomycetes</taxon>
        <taxon>Hypocreomycetidae</taxon>
        <taxon>Hypocreales</taxon>
        <taxon>Nectriaceae</taxon>
        <taxon>Fusarium</taxon>
        <taxon>Fusarium redolens species complex</taxon>
    </lineage>
</organism>
<feature type="region of interest" description="Disordered" evidence="1">
    <location>
        <begin position="225"/>
        <end position="244"/>
    </location>
</feature>
<dbReference type="EMBL" id="JAGMUX010000004">
    <property type="protein sequence ID" value="KAH7260972.1"/>
    <property type="molecule type" value="Genomic_DNA"/>
</dbReference>
<protein>
    <submittedName>
        <fullName evidence="2">Uncharacterized protein</fullName>
    </submittedName>
</protein>
<dbReference type="OrthoDB" id="20872at2759"/>
<dbReference type="GeneID" id="70219716"/>
<dbReference type="AlphaFoldDB" id="A0A9P9HPU8"/>
<accession>A0A9P9HPU8</accession>
<dbReference type="Proteomes" id="UP000720189">
    <property type="component" value="Unassembled WGS sequence"/>
</dbReference>
<reference evidence="2" key="1">
    <citation type="journal article" date="2021" name="Nat. Commun.">
        <title>Genetic determinants of endophytism in the Arabidopsis root mycobiome.</title>
        <authorList>
            <person name="Mesny F."/>
            <person name="Miyauchi S."/>
            <person name="Thiergart T."/>
            <person name="Pickel B."/>
            <person name="Atanasova L."/>
            <person name="Karlsson M."/>
            <person name="Huettel B."/>
            <person name="Barry K.W."/>
            <person name="Haridas S."/>
            <person name="Chen C."/>
            <person name="Bauer D."/>
            <person name="Andreopoulos W."/>
            <person name="Pangilinan J."/>
            <person name="LaButti K."/>
            <person name="Riley R."/>
            <person name="Lipzen A."/>
            <person name="Clum A."/>
            <person name="Drula E."/>
            <person name="Henrissat B."/>
            <person name="Kohler A."/>
            <person name="Grigoriev I.V."/>
            <person name="Martin F.M."/>
            <person name="Hacquard S."/>
        </authorList>
    </citation>
    <scope>NUCLEOTIDE SEQUENCE</scope>
    <source>
        <strain evidence="2">MPI-CAGE-AT-0023</strain>
    </source>
</reference>
<sequence>MEILQGRRLSLEQTLAEYQELWDSTSDDSFDNEDETPRKTELGHNLVEIASIISDLFKLSFKLRNPATRSTGLPILRALSHRQMVKVEESDESTEVDLFSLNAEFDQAHVEEIFTYWRLELRRQASSQSHSFITPQNYETSLAGTGTTHVLAINQNLINRWIKSITNRRRIFNRHVDAASHQEETVSCPFCLSARPFSRGLFNHLAYHQERLACFAVTGQSLNKENGLSSDTDSDKAQGDDDPDPLQLLESDISSWGSSTSKDSESLRSTKNDVTLSLGKVTRQALVQSIGPDEDSGPEAATSFHPPKYLPID</sequence>
<gene>
    <name evidence="2" type="ORF">BKA55DRAFT_535980</name>
</gene>
<dbReference type="RefSeq" id="XP_046052849.1">
    <property type="nucleotide sequence ID" value="XM_046189762.1"/>
</dbReference>
<evidence type="ECO:0000313" key="2">
    <source>
        <dbReference type="EMBL" id="KAH7260972.1"/>
    </source>
</evidence>
<feature type="compositionally biased region" description="Polar residues" evidence="1">
    <location>
        <begin position="252"/>
        <end position="261"/>
    </location>
</feature>